<evidence type="ECO:0000313" key="3">
    <source>
        <dbReference type="Proteomes" id="UP000813385"/>
    </source>
</evidence>
<dbReference type="Proteomes" id="UP000813385">
    <property type="component" value="Unassembled WGS sequence"/>
</dbReference>
<feature type="region of interest" description="Disordered" evidence="1">
    <location>
        <begin position="128"/>
        <end position="149"/>
    </location>
</feature>
<reference evidence="2" key="1">
    <citation type="journal article" date="2021" name="Nat. Commun.">
        <title>Genetic determinants of endophytism in the Arabidopsis root mycobiome.</title>
        <authorList>
            <person name="Mesny F."/>
            <person name="Miyauchi S."/>
            <person name="Thiergart T."/>
            <person name="Pickel B."/>
            <person name="Atanasova L."/>
            <person name="Karlsson M."/>
            <person name="Huettel B."/>
            <person name="Barry K.W."/>
            <person name="Haridas S."/>
            <person name="Chen C."/>
            <person name="Bauer D."/>
            <person name="Andreopoulos W."/>
            <person name="Pangilinan J."/>
            <person name="LaButti K."/>
            <person name="Riley R."/>
            <person name="Lipzen A."/>
            <person name="Clum A."/>
            <person name="Drula E."/>
            <person name="Henrissat B."/>
            <person name="Kohler A."/>
            <person name="Grigoriev I.V."/>
            <person name="Martin F.M."/>
            <person name="Hacquard S."/>
        </authorList>
    </citation>
    <scope>NUCLEOTIDE SEQUENCE</scope>
    <source>
        <strain evidence="2">MPI-CAGE-AT-0016</strain>
    </source>
</reference>
<protein>
    <submittedName>
        <fullName evidence="2">Uncharacterized protein</fullName>
    </submittedName>
</protein>
<organism evidence="2 3">
    <name type="scientific">Plectosphaerella cucumerina</name>
    <dbReference type="NCBI Taxonomy" id="40658"/>
    <lineage>
        <taxon>Eukaryota</taxon>
        <taxon>Fungi</taxon>
        <taxon>Dikarya</taxon>
        <taxon>Ascomycota</taxon>
        <taxon>Pezizomycotina</taxon>
        <taxon>Sordariomycetes</taxon>
        <taxon>Hypocreomycetidae</taxon>
        <taxon>Glomerellales</taxon>
        <taxon>Plectosphaerellaceae</taxon>
        <taxon>Plectosphaerella</taxon>
    </lineage>
</organism>
<sequence length="149" mass="16736">MAHTTSTCRPAASTVSIATAGCSQHPPGGRQECYTASRWDTHPSSRQHFSSSSTSREAYHGNEVLAGKQNVFREQPSMKVVELPRQAPRRLAAWARRHVLSSTDNLKYLQIDMNCTNKSKSTHPFLRGMQTSHEGRPRHLQLQQVQQGR</sequence>
<proteinExistence type="predicted"/>
<keyword evidence="3" id="KW-1185">Reference proteome</keyword>
<name>A0A8K0TKB8_9PEZI</name>
<accession>A0A8K0TKB8</accession>
<gene>
    <name evidence="2" type="ORF">B0T11DRAFT_273973</name>
</gene>
<feature type="region of interest" description="Disordered" evidence="1">
    <location>
        <begin position="41"/>
        <end position="62"/>
    </location>
</feature>
<evidence type="ECO:0000256" key="1">
    <source>
        <dbReference type="SAM" id="MobiDB-lite"/>
    </source>
</evidence>
<evidence type="ECO:0000313" key="2">
    <source>
        <dbReference type="EMBL" id="KAH7366730.1"/>
    </source>
</evidence>
<dbReference type="EMBL" id="JAGPXD010000002">
    <property type="protein sequence ID" value="KAH7366730.1"/>
    <property type="molecule type" value="Genomic_DNA"/>
</dbReference>
<comment type="caution">
    <text evidence="2">The sequence shown here is derived from an EMBL/GenBank/DDBJ whole genome shotgun (WGS) entry which is preliminary data.</text>
</comment>
<feature type="compositionally biased region" description="Low complexity" evidence="1">
    <location>
        <begin position="44"/>
        <end position="55"/>
    </location>
</feature>
<dbReference type="AlphaFoldDB" id="A0A8K0TKB8"/>